<comment type="caution">
    <text evidence="1">The sequence shown here is derived from an EMBL/GenBank/DDBJ whole genome shotgun (WGS) entry which is preliminary data.</text>
</comment>
<gene>
    <name evidence="1" type="ORF">PR048_004515</name>
</gene>
<evidence type="ECO:0000313" key="2">
    <source>
        <dbReference type="Proteomes" id="UP001159363"/>
    </source>
</evidence>
<organism evidence="1 2">
    <name type="scientific">Dryococelus australis</name>
    <dbReference type="NCBI Taxonomy" id="614101"/>
    <lineage>
        <taxon>Eukaryota</taxon>
        <taxon>Metazoa</taxon>
        <taxon>Ecdysozoa</taxon>
        <taxon>Arthropoda</taxon>
        <taxon>Hexapoda</taxon>
        <taxon>Insecta</taxon>
        <taxon>Pterygota</taxon>
        <taxon>Neoptera</taxon>
        <taxon>Polyneoptera</taxon>
        <taxon>Phasmatodea</taxon>
        <taxon>Verophasmatodea</taxon>
        <taxon>Anareolatae</taxon>
        <taxon>Phasmatidae</taxon>
        <taxon>Eurycanthinae</taxon>
        <taxon>Dryococelus</taxon>
    </lineage>
</organism>
<evidence type="ECO:0000313" key="1">
    <source>
        <dbReference type="EMBL" id="KAJ8891950.1"/>
    </source>
</evidence>
<keyword evidence="2" id="KW-1185">Reference proteome</keyword>
<dbReference type="EMBL" id="JARBHB010000002">
    <property type="protein sequence ID" value="KAJ8891950.1"/>
    <property type="molecule type" value="Genomic_DNA"/>
</dbReference>
<dbReference type="Proteomes" id="UP001159363">
    <property type="component" value="Chromosome 2"/>
</dbReference>
<reference evidence="1 2" key="1">
    <citation type="submission" date="2023-02" db="EMBL/GenBank/DDBJ databases">
        <title>LHISI_Scaffold_Assembly.</title>
        <authorList>
            <person name="Stuart O.P."/>
            <person name="Cleave R."/>
            <person name="Magrath M.J.L."/>
            <person name="Mikheyev A.S."/>
        </authorList>
    </citation>
    <scope>NUCLEOTIDE SEQUENCE [LARGE SCALE GENOMIC DNA]</scope>
    <source>
        <strain evidence="1">Daus_M_001</strain>
        <tissue evidence="1">Leg muscle</tissue>
    </source>
</reference>
<sequence length="70" mass="8024">MEPIAQATEELSSERYPTLGLVIPLLQGIQYVLDRLYLMATAVDTRFKMEALPDDSKVLAKQYCKKNEEF</sequence>
<name>A0ABQ9I5P1_9NEOP</name>
<protein>
    <submittedName>
        <fullName evidence="1">Uncharacterized protein</fullName>
    </submittedName>
</protein>
<proteinExistence type="predicted"/>
<accession>A0ABQ9I5P1</accession>